<keyword evidence="1" id="KW-1133">Transmembrane helix</keyword>
<feature type="transmembrane region" description="Helical" evidence="1">
    <location>
        <begin position="12"/>
        <end position="37"/>
    </location>
</feature>
<dbReference type="Proteomes" id="UP001345963">
    <property type="component" value="Unassembled WGS sequence"/>
</dbReference>
<dbReference type="EMBL" id="JAHUTI010046550">
    <property type="protein sequence ID" value="MED6247042.1"/>
    <property type="molecule type" value="Genomic_DNA"/>
</dbReference>
<evidence type="ECO:0000313" key="2">
    <source>
        <dbReference type="EMBL" id="MED6247042.1"/>
    </source>
</evidence>
<gene>
    <name evidence="2" type="ORF">ATANTOWER_028599</name>
</gene>
<keyword evidence="1" id="KW-0472">Membrane</keyword>
<evidence type="ECO:0000313" key="3">
    <source>
        <dbReference type="Proteomes" id="UP001345963"/>
    </source>
</evidence>
<keyword evidence="3" id="KW-1185">Reference proteome</keyword>
<reference evidence="2 3" key="1">
    <citation type="submission" date="2021-07" db="EMBL/GenBank/DDBJ databases">
        <authorList>
            <person name="Palmer J.M."/>
        </authorList>
    </citation>
    <scope>NUCLEOTIDE SEQUENCE [LARGE SCALE GENOMIC DNA]</scope>
    <source>
        <strain evidence="2 3">AT_MEX2019</strain>
        <tissue evidence="2">Muscle</tissue>
    </source>
</reference>
<proteinExistence type="predicted"/>
<accession>A0ABU7B937</accession>
<organism evidence="2 3">
    <name type="scientific">Ataeniobius toweri</name>
    <dbReference type="NCBI Taxonomy" id="208326"/>
    <lineage>
        <taxon>Eukaryota</taxon>
        <taxon>Metazoa</taxon>
        <taxon>Chordata</taxon>
        <taxon>Craniata</taxon>
        <taxon>Vertebrata</taxon>
        <taxon>Euteleostomi</taxon>
        <taxon>Actinopterygii</taxon>
        <taxon>Neopterygii</taxon>
        <taxon>Teleostei</taxon>
        <taxon>Neoteleostei</taxon>
        <taxon>Acanthomorphata</taxon>
        <taxon>Ovalentaria</taxon>
        <taxon>Atherinomorphae</taxon>
        <taxon>Cyprinodontiformes</taxon>
        <taxon>Goodeidae</taxon>
        <taxon>Ataeniobius</taxon>
    </lineage>
</organism>
<keyword evidence="1" id="KW-0812">Transmembrane</keyword>
<sequence length="138" mass="14900">MPSSMECTAYCGPMILVSAGELCNSFWVIFGLCAPFLNNALLVRPVSFVGRSSPGSFVVVPCVFHLRIMGLMVLQGKTIKPHPGLYYSTSLSLTFMCDASCSVVLQPLGPSGKGVFIPTDHLTLTLHTGRLHFTNVTF</sequence>
<evidence type="ECO:0000256" key="1">
    <source>
        <dbReference type="SAM" id="Phobius"/>
    </source>
</evidence>
<name>A0ABU7B937_9TELE</name>
<comment type="caution">
    <text evidence="2">The sequence shown here is derived from an EMBL/GenBank/DDBJ whole genome shotgun (WGS) entry which is preliminary data.</text>
</comment>
<protein>
    <submittedName>
        <fullName evidence="2">Uncharacterized protein</fullName>
    </submittedName>
</protein>